<gene>
    <name evidence="1" type="ORF">SAMN05421593_2947</name>
</gene>
<reference evidence="1 2" key="1">
    <citation type="submission" date="2016-10" db="EMBL/GenBank/DDBJ databases">
        <authorList>
            <person name="de Groot N.N."/>
        </authorList>
    </citation>
    <scope>NUCLEOTIDE SEQUENCE [LARGE SCALE GENOMIC DNA]</scope>
    <source>
        <strain evidence="1 2">DSM 23031</strain>
    </source>
</reference>
<dbReference type="STRING" id="680127.SAMN05421593_2947"/>
<evidence type="ECO:0000313" key="2">
    <source>
        <dbReference type="Proteomes" id="UP000198561"/>
    </source>
</evidence>
<dbReference type="EMBL" id="FNWQ01000003">
    <property type="protein sequence ID" value="SEH35265.1"/>
    <property type="molecule type" value="Genomic_DNA"/>
</dbReference>
<dbReference type="AlphaFoldDB" id="A0A1H6HM10"/>
<proteinExistence type="predicted"/>
<dbReference type="Proteomes" id="UP000198561">
    <property type="component" value="Unassembled WGS sequence"/>
</dbReference>
<protein>
    <submittedName>
        <fullName evidence="1">Uncharacterized protein</fullName>
    </submittedName>
</protein>
<organism evidence="1 2">
    <name type="scientific">Chryseobacterium culicis</name>
    <dbReference type="NCBI Taxonomy" id="680127"/>
    <lineage>
        <taxon>Bacteria</taxon>
        <taxon>Pseudomonadati</taxon>
        <taxon>Bacteroidota</taxon>
        <taxon>Flavobacteriia</taxon>
        <taxon>Flavobacteriales</taxon>
        <taxon>Weeksellaceae</taxon>
        <taxon>Chryseobacterium group</taxon>
        <taxon>Chryseobacterium</taxon>
    </lineage>
</organism>
<name>A0A1H6HM10_CHRCI</name>
<accession>A0A1H6HM10</accession>
<sequence>MSNQKPMINFGKIGDEFPSTYLILRQKVSNLFFKLIILALIL</sequence>
<evidence type="ECO:0000313" key="1">
    <source>
        <dbReference type="EMBL" id="SEH35265.1"/>
    </source>
</evidence>